<name>A0ABP2ESV1_AJEDR</name>
<reference evidence="2" key="1">
    <citation type="journal article" date="2015" name="PLoS Genet.">
        <title>The dynamic genome and transcriptome of the human fungal pathogen Blastomyces and close relative Emmonsia.</title>
        <authorList>
            <person name="Munoz J.F."/>
            <person name="Gauthier G.M."/>
            <person name="Desjardins C.A."/>
            <person name="Gallo J.E."/>
            <person name="Holder J."/>
            <person name="Sullivan T.D."/>
            <person name="Marty A.J."/>
            <person name="Carmen J.C."/>
            <person name="Chen Z."/>
            <person name="Ding L."/>
            <person name="Gujja S."/>
            <person name="Magrini V."/>
            <person name="Misas E."/>
            <person name="Mitreva M."/>
            <person name="Priest M."/>
            <person name="Saif S."/>
            <person name="Whiston E.A."/>
            <person name="Young S."/>
            <person name="Zeng Q."/>
            <person name="Goldman W.E."/>
            <person name="Mardis E.R."/>
            <person name="Taylor J.W."/>
            <person name="McEwen J.G."/>
            <person name="Clay O.K."/>
            <person name="Klein B.S."/>
            <person name="Cuomo C.A."/>
        </authorList>
    </citation>
    <scope>NUCLEOTIDE SEQUENCE [LARGE SCALE GENOMIC DNA]</scope>
    <source>
        <strain evidence="2">ER-3 / ATCC MYA-2586</strain>
    </source>
</reference>
<dbReference type="GeneID" id="69029581"/>
<organism evidence="1 2">
    <name type="scientific">Ajellomyces dermatitidis (strain ER-3 / ATCC MYA-2586)</name>
    <name type="common">Blastomyces dermatitidis</name>
    <dbReference type="NCBI Taxonomy" id="559297"/>
    <lineage>
        <taxon>Eukaryota</taxon>
        <taxon>Fungi</taxon>
        <taxon>Dikarya</taxon>
        <taxon>Ascomycota</taxon>
        <taxon>Pezizomycotina</taxon>
        <taxon>Eurotiomycetes</taxon>
        <taxon>Eurotiomycetidae</taxon>
        <taxon>Onygenales</taxon>
        <taxon>Ajellomycetaceae</taxon>
        <taxon>Blastomyces</taxon>
    </lineage>
</organism>
<sequence>MRPSTRLEDIDLELLNALKKKATVSQAAAMLKSRLKFRLTFSTKLDNIHAMITALTQKADNLKTTSGPQDFTEENELNRLNELTRLMAQNSDLKEEITTLKTQINQLS</sequence>
<protein>
    <submittedName>
        <fullName evidence="1">Uncharacterized protein</fullName>
    </submittedName>
</protein>
<proteinExistence type="predicted"/>
<gene>
    <name evidence="1" type="ORF">BDCG_07935</name>
</gene>
<dbReference type="RefSeq" id="XP_045272583.1">
    <property type="nucleotide sequence ID" value="XM_045423717.1"/>
</dbReference>
<evidence type="ECO:0000313" key="1">
    <source>
        <dbReference type="EMBL" id="EEQ84666.2"/>
    </source>
</evidence>
<keyword evidence="2" id="KW-1185">Reference proteome</keyword>
<evidence type="ECO:0000313" key="2">
    <source>
        <dbReference type="Proteomes" id="UP000002039"/>
    </source>
</evidence>
<dbReference type="Proteomes" id="UP000002039">
    <property type="component" value="Unassembled WGS sequence"/>
</dbReference>
<accession>A0ABP2ESV1</accession>
<dbReference type="EMBL" id="EQ999982">
    <property type="protein sequence ID" value="EEQ84666.2"/>
    <property type="molecule type" value="Genomic_DNA"/>
</dbReference>